<dbReference type="GO" id="GO:0003723">
    <property type="term" value="F:RNA binding"/>
    <property type="evidence" value="ECO:0007669"/>
    <property type="project" value="InterPro"/>
</dbReference>
<proteinExistence type="predicted"/>
<dbReference type="PROSITE" id="PS51375">
    <property type="entry name" value="PPR"/>
    <property type="match status" value="2"/>
</dbReference>
<dbReference type="Proteomes" id="UP000436088">
    <property type="component" value="Unassembled WGS sequence"/>
</dbReference>
<dbReference type="Pfam" id="PF01535">
    <property type="entry name" value="PPR"/>
    <property type="match status" value="4"/>
</dbReference>
<evidence type="ECO:0000313" key="4">
    <source>
        <dbReference type="Proteomes" id="UP000436088"/>
    </source>
</evidence>
<evidence type="ECO:0000256" key="1">
    <source>
        <dbReference type="ARBA" id="ARBA00022737"/>
    </source>
</evidence>
<dbReference type="EMBL" id="VEPZ02000616">
    <property type="protein sequence ID" value="KAE8721593.1"/>
    <property type="molecule type" value="Genomic_DNA"/>
</dbReference>
<dbReference type="FunFam" id="1.25.40.10:FF:000285">
    <property type="entry name" value="Pentatricopeptide repeat-containing protein, chloroplastic"/>
    <property type="match status" value="1"/>
</dbReference>
<dbReference type="PANTHER" id="PTHR47926">
    <property type="entry name" value="PENTATRICOPEPTIDE REPEAT-CONTAINING PROTEIN"/>
    <property type="match status" value="1"/>
</dbReference>
<dbReference type="InterPro" id="IPR002885">
    <property type="entry name" value="PPR_rpt"/>
</dbReference>
<gene>
    <name evidence="3" type="ORF">F3Y22_tig00015498pilonHSYRG00109</name>
</gene>
<dbReference type="AlphaFoldDB" id="A0A6A3BY13"/>
<dbReference type="GO" id="GO:0009451">
    <property type="term" value="P:RNA modification"/>
    <property type="evidence" value="ECO:0007669"/>
    <property type="project" value="InterPro"/>
</dbReference>
<dbReference type="NCBIfam" id="TIGR00756">
    <property type="entry name" value="PPR"/>
    <property type="match status" value="2"/>
</dbReference>
<dbReference type="Gene3D" id="1.25.40.10">
    <property type="entry name" value="Tetratricopeptide repeat domain"/>
    <property type="match status" value="2"/>
</dbReference>
<sequence length="219" mass="24974">MYCKCGSVGDANSILSAMREKDIVAWGSMISGFCQNRKFREALDYFGRNADRGVRPDSDIMSSVISASTGLENADSGCMIHGYVIKSGLDQDVYVATSLVDMYSKCRFPDTAERLFSDMPDKNLVAWNSMMSCYCRNGLPDQSIKLFLKMVKLVFIQTLLEIESDIQLENALMDMYIKRVLKICSVYIPEHVSERFSYMELHDCWLWISWELHSSIVTI</sequence>
<dbReference type="InterPro" id="IPR011990">
    <property type="entry name" value="TPR-like_helical_dom_sf"/>
</dbReference>
<keyword evidence="4" id="KW-1185">Reference proteome</keyword>
<evidence type="ECO:0008006" key="5">
    <source>
        <dbReference type="Google" id="ProtNLM"/>
    </source>
</evidence>
<accession>A0A6A3BY13</accession>
<organism evidence="3 4">
    <name type="scientific">Hibiscus syriacus</name>
    <name type="common">Rose of Sharon</name>
    <dbReference type="NCBI Taxonomy" id="106335"/>
    <lineage>
        <taxon>Eukaryota</taxon>
        <taxon>Viridiplantae</taxon>
        <taxon>Streptophyta</taxon>
        <taxon>Embryophyta</taxon>
        <taxon>Tracheophyta</taxon>
        <taxon>Spermatophyta</taxon>
        <taxon>Magnoliopsida</taxon>
        <taxon>eudicotyledons</taxon>
        <taxon>Gunneridae</taxon>
        <taxon>Pentapetalae</taxon>
        <taxon>rosids</taxon>
        <taxon>malvids</taxon>
        <taxon>Malvales</taxon>
        <taxon>Malvaceae</taxon>
        <taxon>Malvoideae</taxon>
        <taxon>Hibiscus</taxon>
    </lineage>
</organism>
<evidence type="ECO:0000256" key="2">
    <source>
        <dbReference type="PROSITE-ProRule" id="PRU00708"/>
    </source>
</evidence>
<keyword evidence="1" id="KW-0677">Repeat</keyword>
<evidence type="ECO:0000313" key="3">
    <source>
        <dbReference type="EMBL" id="KAE8721593.1"/>
    </source>
</evidence>
<name>A0A6A3BY13_HIBSY</name>
<reference evidence="3" key="1">
    <citation type="submission" date="2019-09" db="EMBL/GenBank/DDBJ databases">
        <title>Draft genome information of white flower Hibiscus syriacus.</title>
        <authorList>
            <person name="Kim Y.-M."/>
        </authorList>
    </citation>
    <scope>NUCLEOTIDE SEQUENCE [LARGE SCALE GENOMIC DNA]</scope>
    <source>
        <strain evidence="3">YM2019G1</strain>
    </source>
</reference>
<feature type="repeat" description="PPR" evidence="2">
    <location>
        <begin position="22"/>
        <end position="56"/>
    </location>
</feature>
<feature type="repeat" description="PPR" evidence="2">
    <location>
        <begin position="123"/>
        <end position="153"/>
    </location>
</feature>
<comment type="caution">
    <text evidence="3">The sequence shown here is derived from an EMBL/GenBank/DDBJ whole genome shotgun (WGS) entry which is preliminary data.</text>
</comment>
<dbReference type="InterPro" id="IPR046960">
    <property type="entry name" value="PPR_At4g14850-like_plant"/>
</dbReference>
<protein>
    <recommendedName>
        <fullName evidence="5">Pentatricopeptide repeat-containing protein</fullName>
    </recommendedName>
</protein>